<reference evidence="1 2" key="1">
    <citation type="submission" date="2019-05" db="EMBL/GenBank/DDBJ databases">
        <title>Emergence of the Ug99 lineage of the wheat stem rust pathogen through somatic hybridization.</title>
        <authorList>
            <person name="Li F."/>
            <person name="Upadhyaya N.M."/>
            <person name="Sperschneider J."/>
            <person name="Matny O."/>
            <person name="Nguyen-Phuc H."/>
            <person name="Mago R."/>
            <person name="Raley C."/>
            <person name="Miller M.E."/>
            <person name="Silverstein K.A.T."/>
            <person name="Henningsen E."/>
            <person name="Hirsch C.D."/>
            <person name="Visser B."/>
            <person name="Pretorius Z.A."/>
            <person name="Steffenson B.J."/>
            <person name="Schwessinger B."/>
            <person name="Dodds P.N."/>
            <person name="Figueroa M."/>
        </authorList>
    </citation>
    <scope>NUCLEOTIDE SEQUENCE [LARGE SCALE GENOMIC DNA]</scope>
    <source>
        <strain evidence="1">21-0</strain>
    </source>
</reference>
<name>A0A5B0LTR6_PUCGR</name>
<keyword evidence="2" id="KW-1185">Reference proteome</keyword>
<comment type="caution">
    <text evidence="1">The sequence shown here is derived from an EMBL/GenBank/DDBJ whole genome shotgun (WGS) entry which is preliminary data.</text>
</comment>
<dbReference type="Proteomes" id="UP000324748">
    <property type="component" value="Unassembled WGS sequence"/>
</dbReference>
<accession>A0A5B0LTR6</accession>
<gene>
    <name evidence="1" type="ORF">PGT21_001160</name>
</gene>
<protein>
    <submittedName>
        <fullName evidence="1">Uncharacterized protein</fullName>
    </submittedName>
</protein>
<dbReference type="EMBL" id="VSWC01000185">
    <property type="protein sequence ID" value="KAA1067078.1"/>
    <property type="molecule type" value="Genomic_DNA"/>
</dbReference>
<sequence length="117" mass="13366">MWPQLTEGNHNSWLLWSDLYEDRILPLRPACPSFPKIGKSIITSSTSHTDNPSNQLTRTNELYPKWLQAANLIFAGLSRAMLPKCRASVSDPSYGQTYPDHAEWRSFPSAWMVVQMN</sequence>
<evidence type="ECO:0000313" key="2">
    <source>
        <dbReference type="Proteomes" id="UP000324748"/>
    </source>
</evidence>
<evidence type="ECO:0000313" key="1">
    <source>
        <dbReference type="EMBL" id="KAA1067078.1"/>
    </source>
</evidence>
<dbReference type="AlphaFoldDB" id="A0A5B0LTR6"/>
<organism evidence="1 2">
    <name type="scientific">Puccinia graminis f. sp. tritici</name>
    <dbReference type="NCBI Taxonomy" id="56615"/>
    <lineage>
        <taxon>Eukaryota</taxon>
        <taxon>Fungi</taxon>
        <taxon>Dikarya</taxon>
        <taxon>Basidiomycota</taxon>
        <taxon>Pucciniomycotina</taxon>
        <taxon>Pucciniomycetes</taxon>
        <taxon>Pucciniales</taxon>
        <taxon>Pucciniaceae</taxon>
        <taxon>Puccinia</taxon>
    </lineage>
</organism>
<proteinExistence type="predicted"/>